<dbReference type="GO" id="GO:0003989">
    <property type="term" value="F:acetyl-CoA carboxylase activity"/>
    <property type="evidence" value="ECO:0007669"/>
    <property type="project" value="InterPro"/>
</dbReference>
<protein>
    <recommendedName>
        <fullName evidence="1">Biotin carboxyl carrier protein of acetyl-CoA carboxylase</fullName>
    </recommendedName>
</protein>
<organism evidence="4">
    <name type="scientific">bioreactor metagenome</name>
    <dbReference type="NCBI Taxonomy" id="1076179"/>
    <lineage>
        <taxon>unclassified sequences</taxon>
        <taxon>metagenomes</taxon>
        <taxon>ecological metagenomes</taxon>
    </lineage>
</organism>
<dbReference type="CDD" id="cd06850">
    <property type="entry name" value="biotinyl_domain"/>
    <property type="match status" value="1"/>
</dbReference>
<evidence type="ECO:0000313" key="4">
    <source>
        <dbReference type="EMBL" id="MPM40485.1"/>
    </source>
</evidence>
<dbReference type="SUPFAM" id="SSF51230">
    <property type="entry name" value="Single hybrid motif"/>
    <property type="match status" value="1"/>
</dbReference>
<name>A0A644ZHV8_9ZZZZ</name>
<dbReference type="InterPro" id="IPR000089">
    <property type="entry name" value="Biotin_lipoyl"/>
</dbReference>
<evidence type="ECO:0000256" key="1">
    <source>
        <dbReference type="ARBA" id="ARBA00017562"/>
    </source>
</evidence>
<evidence type="ECO:0000259" key="3">
    <source>
        <dbReference type="PROSITE" id="PS50968"/>
    </source>
</evidence>
<dbReference type="InterPro" id="IPR050709">
    <property type="entry name" value="Biotin_Carboxyl_Carrier/Decarb"/>
</dbReference>
<proteinExistence type="predicted"/>
<dbReference type="InterPro" id="IPR011053">
    <property type="entry name" value="Single_hybrid_motif"/>
</dbReference>
<dbReference type="Pfam" id="PF00364">
    <property type="entry name" value="Biotin_lipoyl"/>
    <property type="match status" value="1"/>
</dbReference>
<dbReference type="PANTHER" id="PTHR45266">
    <property type="entry name" value="OXALOACETATE DECARBOXYLASE ALPHA CHAIN"/>
    <property type="match status" value="1"/>
</dbReference>
<comment type="caution">
    <text evidence="4">The sequence shown here is derived from an EMBL/GenBank/DDBJ whole genome shotgun (WGS) entry which is preliminary data.</text>
</comment>
<reference evidence="4" key="1">
    <citation type="submission" date="2019-08" db="EMBL/GenBank/DDBJ databases">
        <authorList>
            <person name="Kucharzyk K."/>
            <person name="Murdoch R.W."/>
            <person name="Higgins S."/>
            <person name="Loffler F."/>
        </authorList>
    </citation>
    <scope>NUCLEOTIDE SEQUENCE</scope>
</reference>
<dbReference type="AlphaFoldDB" id="A0A644ZHV8"/>
<accession>A0A644ZHV8</accession>
<dbReference type="Gene3D" id="2.40.50.100">
    <property type="match status" value="1"/>
</dbReference>
<feature type="domain" description="Lipoyl-binding" evidence="3">
    <location>
        <begin position="59"/>
        <end position="135"/>
    </location>
</feature>
<dbReference type="PROSITE" id="PS50968">
    <property type="entry name" value="BIOTINYL_LIPOYL"/>
    <property type="match status" value="1"/>
</dbReference>
<dbReference type="InterPro" id="IPR001249">
    <property type="entry name" value="AcCoA_biotinCC"/>
</dbReference>
<dbReference type="PRINTS" id="PR01071">
    <property type="entry name" value="ACOABIOTINCC"/>
</dbReference>
<dbReference type="EMBL" id="VSSQ01009018">
    <property type="protein sequence ID" value="MPM40485.1"/>
    <property type="molecule type" value="Genomic_DNA"/>
</dbReference>
<dbReference type="PANTHER" id="PTHR45266:SF3">
    <property type="entry name" value="OXALOACETATE DECARBOXYLASE ALPHA CHAIN"/>
    <property type="match status" value="1"/>
</dbReference>
<dbReference type="GO" id="GO:0009317">
    <property type="term" value="C:acetyl-CoA carboxylase complex"/>
    <property type="evidence" value="ECO:0007669"/>
    <property type="project" value="InterPro"/>
</dbReference>
<keyword evidence="2" id="KW-0092">Biotin</keyword>
<sequence length="137" mass="15300">MEDNNIRRYAKLMQELGLTGLEINEDGTALRLERTEQQHIITEPKKAVQIPLEKSVEDYIDICSPMVGAFYSSPAENAHPFVNVGDVVHKGDVICIIESMKLMNEITSDQNGIIAEVCVANGQVVDYGHVLFRIKKV</sequence>
<evidence type="ECO:0000256" key="2">
    <source>
        <dbReference type="ARBA" id="ARBA00023267"/>
    </source>
</evidence>
<gene>
    <name evidence="4" type="ORF">SDC9_87129</name>
</gene>
<dbReference type="GO" id="GO:0006633">
    <property type="term" value="P:fatty acid biosynthetic process"/>
    <property type="evidence" value="ECO:0007669"/>
    <property type="project" value="InterPro"/>
</dbReference>